<dbReference type="PANTHER" id="PTHR45266:SF3">
    <property type="entry name" value="OXALOACETATE DECARBOXYLASE ALPHA CHAIN"/>
    <property type="match status" value="1"/>
</dbReference>
<evidence type="ECO:0000256" key="3">
    <source>
        <dbReference type="RuleBase" id="RU364072"/>
    </source>
</evidence>
<sequence>MNMQEVNELIQTFSRHGLTCLELEENGKRIVIKKERVLPEKEDVRQETGAQVQSAPQPEQENRGEERQPEETAKAPAAGAAPDEASLIKAPLVGMFYNAPSPEEDPFVRVGDPVKKGQVIGIIEAMKLMNEVTCDRDGVVKEILVENGQVVEYGQPLFSIG</sequence>
<dbReference type="NCBIfam" id="TIGR00531">
    <property type="entry name" value="BCCP"/>
    <property type="match status" value="1"/>
</dbReference>
<dbReference type="PANTHER" id="PTHR45266">
    <property type="entry name" value="OXALOACETATE DECARBOXYLASE ALPHA CHAIN"/>
    <property type="match status" value="1"/>
</dbReference>
<reference evidence="6" key="2">
    <citation type="submission" date="2021-04" db="EMBL/GenBank/DDBJ databases">
        <authorList>
            <person name="Gilroy R."/>
        </authorList>
    </citation>
    <scope>NUCLEOTIDE SEQUENCE</scope>
    <source>
        <strain evidence="6">USAMLcec3-2134</strain>
    </source>
</reference>
<keyword evidence="3" id="KW-0276">Fatty acid metabolism</keyword>
<dbReference type="CDD" id="cd06850">
    <property type="entry name" value="biotinyl_domain"/>
    <property type="match status" value="1"/>
</dbReference>
<feature type="compositionally biased region" description="Low complexity" evidence="4">
    <location>
        <begin position="74"/>
        <end position="84"/>
    </location>
</feature>
<keyword evidence="3" id="KW-0275">Fatty acid biosynthesis</keyword>
<feature type="domain" description="Lipoyl-binding" evidence="5">
    <location>
        <begin position="85"/>
        <end position="161"/>
    </location>
</feature>
<feature type="compositionally biased region" description="Basic and acidic residues" evidence="4">
    <location>
        <begin position="60"/>
        <end position="73"/>
    </location>
</feature>
<evidence type="ECO:0000313" key="6">
    <source>
        <dbReference type="EMBL" id="HJB92125.1"/>
    </source>
</evidence>
<comment type="pathway">
    <text evidence="3">Lipid metabolism; fatty acid biosynthesis.</text>
</comment>
<protein>
    <recommendedName>
        <fullName evidence="1 3">Biotin carboxyl carrier protein of acetyl-CoA carboxylase</fullName>
    </recommendedName>
</protein>
<dbReference type="EMBL" id="DWXE01000043">
    <property type="protein sequence ID" value="HJB92125.1"/>
    <property type="molecule type" value="Genomic_DNA"/>
</dbReference>
<dbReference type="AlphaFoldDB" id="A0A9D2MUY6"/>
<keyword evidence="3" id="KW-0444">Lipid biosynthesis</keyword>
<feature type="compositionally biased region" description="Polar residues" evidence="4">
    <location>
        <begin position="48"/>
        <end position="59"/>
    </location>
</feature>
<dbReference type="GO" id="GO:0009317">
    <property type="term" value="C:acetyl-CoA carboxylase complex"/>
    <property type="evidence" value="ECO:0007669"/>
    <property type="project" value="InterPro"/>
</dbReference>
<reference evidence="6" key="1">
    <citation type="journal article" date="2021" name="PeerJ">
        <title>Extensive microbial diversity within the chicken gut microbiome revealed by metagenomics and culture.</title>
        <authorList>
            <person name="Gilroy R."/>
            <person name="Ravi A."/>
            <person name="Getino M."/>
            <person name="Pursley I."/>
            <person name="Horton D.L."/>
            <person name="Alikhan N.F."/>
            <person name="Baker D."/>
            <person name="Gharbi K."/>
            <person name="Hall N."/>
            <person name="Watson M."/>
            <person name="Adriaenssens E.M."/>
            <person name="Foster-Nyarko E."/>
            <person name="Jarju S."/>
            <person name="Secka A."/>
            <person name="Antonio M."/>
            <person name="Oren A."/>
            <person name="Chaudhuri R.R."/>
            <person name="La Ragione R."/>
            <person name="Hildebrand F."/>
            <person name="Pallen M.J."/>
        </authorList>
    </citation>
    <scope>NUCLEOTIDE SEQUENCE</scope>
    <source>
        <strain evidence="6">USAMLcec3-2134</strain>
    </source>
</reference>
<dbReference type="Pfam" id="PF00364">
    <property type="entry name" value="Biotin_lipoyl"/>
    <property type="match status" value="1"/>
</dbReference>
<feature type="region of interest" description="Disordered" evidence="4">
    <location>
        <begin position="35"/>
        <end position="84"/>
    </location>
</feature>
<organism evidence="6 7">
    <name type="scientific">Candidatus Eisenbergiella merdigallinarum</name>
    <dbReference type="NCBI Taxonomy" id="2838552"/>
    <lineage>
        <taxon>Bacteria</taxon>
        <taxon>Bacillati</taxon>
        <taxon>Bacillota</taxon>
        <taxon>Clostridia</taxon>
        <taxon>Lachnospirales</taxon>
        <taxon>Lachnospiraceae</taxon>
        <taxon>Eisenbergiella</taxon>
    </lineage>
</organism>
<dbReference type="InterPro" id="IPR000089">
    <property type="entry name" value="Biotin_lipoyl"/>
</dbReference>
<dbReference type="InterPro" id="IPR050709">
    <property type="entry name" value="Biotin_Carboxyl_Carrier/Decarb"/>
</dbReference>
<dbReference type="SUPFAM" id="SSF51230">
    <property type="entry name" value="Single hybrid motif"/>
    <property type="match status" value="1"/>
</dbReference>
<proteinExistence type="predicted"/>
<name>A0A9D2MUY6_9FIRM</name>
<evidence type="ECO:0000256" key="2">
    <source>
        <dbReference type="ARBA" id="ARBA00023267"/>
    </source>
</evidence>
<dbReference type="PROSITE" id="PS50968">
    <property type="entry name" value="BIOTINYL_LIPOYL"/>
    <property type="match status" value="1"/>
</dbReference>
<accession>A0A9D2MUY6</accession>
<keyword evidence="3" id="KW-0443">Lipid metabolism</keyword>
<evidence type="ECO:0000256" key="1">
    <source>
        <dbReference type="ARBA" id="ARBA00017562"/>
    </source>
</evidence>
<dbReference type="PRINTS" id="PR01071">
    <property type="entry name" value="ACOABIOTINCC"/>
</dbReference>
<dbReference type="GO" id="GO:0003989">
    <property type="term" value="F:acetyl-CoA carboxylase activity"/>
    <property type="evidence" value="ECO:0007669"/>
    <property type="project" value="InterPro"/>
</dbReference>
<dbReference type="InterPro" id="IPR011053">
    <property type="entry name" value="Single_hybrid_motif"/>
</dbReference>
<feature type="compositionally biased region" description="Basic and acidic residues" evidence="4">
    <location>
        <begin position="35"/>
        <end position="46"/>
    </location>
</feature>
<evidence type="ECO:0000256" key="4">
    <source>
        <dbReference type="SAM" id="MobiDB-lite"/>
    </source>
</evidence>
<comment type="caution">
    <text evidence="6">The sequence shown here is derived from an EMBL/GenBank/DDBJ whole genome shotgun (WGS) entry which is preliminary data.</text>
</comment>
<dbReference type="InterPro" id="IPR001249">
    <property type="entry name" value="AcCoA_biotinCC"/>
</dbReference>
<dbReference type="Proteomes" id="UP000886883">
    <property type="component" value="Unassembled WGS sequence"/>
</dbReference>
<evidence type="ECO:0000313" key="7">
    <source>
        <dbReference type="Proteomes" id="UP000886883"/>
    </source>
</evidence>
<keyword evidence="2 3" id="KW-0092">Biotin</keyword>
<comment type="function">
    <text evidence="3">This protein is a component of the acetyl coenzyme A carboxylase complex; first, biotin carboxylase catalyzes the carboxylation of the carrier protein and then the transcarboxylase transfers the carboxyl group to form malonyl-CoA.</text>
</comment>
<keyword evidence="6" id="KW-0436">Ligase</keyword>
<evidence type="ECO:0000259" key="5">
    <source>
        <dbReference type="PROSITE" id="PS50968"/>
    </source>
</evidence>
<gene>
    <name evidence="6" type="primary">accB</name>
    <name evidence="6" type="ORF">H9763_11770</name>
</gene>
<dbReference type="GO" id="GO:0006633">
    <property type="term" value="P:fatty acid biosynthetic process"/>
    <property type="evidence" value="ECO:0007669"/>
    <property type="project" value="UniProtKB-KW"/>
</dbReference>
<dbReference type="Gene3D" id="2.40.50.100">
    <property type="match status" value="1"/>
</dbReference>